<accession>A0A0F9L7U6</accession>
<dbReference type="Gene3D" id="3.40.50.300">
    <property type="entry name" value="P-loop containing nucleotide triphosphate hydrolases"/>
    <property type="match status" value="1"/>
</dbReference>
<evidence type="ECO:0008006" key="2">
    <source>
        <dbReference type="Google" id="ProtNLM"/>
    </source>
</evidence>
<evidence type="ECO:0000313" key="1">
    <source>
        <dbReference type="EMBL" id="KKM83471.1"/>
    </source>
</evidence>
<name>A0A0F9L7U6_9ZZZZ</name>
<proteinExistence type="predicted"/>
<dbReference type="EMBL" id="LAZR01007709">
    <property type="protein sequence ID" value="KKM83471.1"/>
    <property type="molecule type" value="Genomic_DNA"/>
</dbReference>
<gene>
    <name evidence="1" type="ORF">LCGC14_1309110</name>
</gene>
<reference evidence="1" key="1">
    <citation type="journal article" date="2015" name="Nature">
        <title>Complex archaea that bridge the gap between prokaryotes and eukaryotes.</title>
        <authorList>
            <person name="Spang A."/>
            <person name="Saw J.H."/>
            <person name="Jorgensen S.L."/>
            <person name="Zaremba-Niedzwiedzka K."/>
            <person name="Martijn J."/>
            <person name="Lind A.E."/>
            <person name="van Eijk R."/>
            <person name="Schleper C."/>
            <person name="Guy L."/>
            <person name="Ettema T.J."/>
        </authorList>
    </citation>
    <scope>NUCLEOTIDE SEQUENCE</scope>
</reference>
<organism evidence="1">
    <name type="scientific">marine sediment metagenome</name>
    <dbReference type="NCBI Taxonomy" id="412755"/>
    <lineage>
        <taxon>unclassified sequences</taxon>
        <taxon>metagenomes</taxon>
        <taxon>ecological metagenomes</taxon>
    </lineage>
</organism>
<comment type="caution">
    <text evidence="1">The sequence shown here is derived from an EMBL/GenBank/DDBJ whole genome shotgun (WGS) entry which is preliminary data.</text>
</comment>
<sequence length="445" mass="50866">MATYHIIETTEQADNVFQPHGAACDLWMCKKPECLISGPAETGKTLGALQKIDALAWKYPNAHIALIRKTRKSMDASVLKTYQDKVKHEAVMAYGGQRPAWFDYPNGSRIVVGGMDSADKMLSAEYDVIYVNQVEELSLDDWEKLITRATGRAGHMPYAQVLGDCNPGPNTHWILQRRQLPSVAFFESRHEDNPTLFDPETGTITEQGQRTMAVLDSLSGVRYQRLRLGKWVSAEGQIYDDYDAAIHLVDRFDIPPDWRRFRVIDFGLVHPLVCQWWATDEDNRMYRYREIYMTGRTVSTHAEQIKELSRGEIIETTVCDHDAEDRQTLAENGIPNIPAIKAVTRGIGKVQDRLKKQADERARLFFLRDSLIEIDQSLSGAHSPTCTEDEIDNYIWKNNVRKEEPVKDNDHGMDATRYAVMYLDGGARVEAMSMRQYMDQRQQRG</sequence>
<dbReference type="Gene3D" id="3.30.420.280">
    <property type="match status" value="1"/>
</dbReference>
<protein>
    <recommendedName>
        <fullName evidence="2">Phage terminase large subunit N-terminal domain-containing protein</fullName>
    </recommendedName>
</protein>
<dbReference type="InterPro" id="IPR027417">
    <property type="entry name" value="P-loop_NTPase"/>
</dbReference>
<dbReference type="AlphaFoldDB" id="A0A0F9L7U6"/>